<proteinExistence type="predicted"/>
<dbReference type="InterPro" id="IPR036388">
    <property type="entry name" value="WH-like_DNA-bd_sf"/>
</dbReference>
<gene>
    <name evidence="1" type="ORF">QFW77_18605</name>
</gene>
<evidence type="ECO:0000313" key="1">
    <source>
        <dbReference type="EMBL" id="MDH5824982.1"/>
    </source>
</evidence>
<protein>
    <submittedName>
        <fullName evidence="1">Rrf2 family transcriptional regulator</fullName>
    </submittedName>
</protein>
<dbReference type="Proteomes" id="UP001156940">
    <property type="component" value="Unassembled WGS sequence"/>
</dbReference>
<keyword evidence="2" id="KW-1185">Reference proteome</keyword>
<organism evidence="1 2">
    <name type="scientific">Luteimonas endophytica</name>
    <dbReference type="NCBI Taxonomy" id="3042023"/>
    <lineage>
        <taxon>Bacteria</taxon>
        <taxon>Pseudomonadati</taxon>
        <taxon>Pseudomonadota</taxon>
        <taxon>Gammaproteobacteria</taxon>
        <taxon>Lysobacterales</taxon>
        <taxon>Lysobacteraceae</taxon>
        <taxon>Luteimonas</taxon>
    </lineage>
</organism>
<dbReference type="PANTHER" id="PTHR33221">
    <property type="entry name" value="WINGED HELIX-TURN-HELIX TRANSCRIPTIONAL REGULATOR, RRF2 FAMILY"/>
    <property type="match status" value="1"/>
</dbReference>
<dbReference type="PROSITE" id="PS51197">
    <property type="entry name" value="HTH_RRF2_2"/>
    <property type="match status" value="1"/>
</dbReference>
<dbReference type="SUPFAM" id="SSF46785">
    <property type="entry name" value="Winged helix' DNA-binding domain"/>
    <property type="match status" value="1"/>
</dbReference>
<name>A0ABT6JDS9_9GAMM</name>
<evidence type="ECO:0000313" key="2">
    <source>
        <dbReference type="Proteomes" id="UP001156940"/>
    </source>
</evidence>
<dbReference type="InterPro" id="IPR000944">
    <property type="entry name" value="Tscrpt_reg_Rrf2"/>
</dbReference>
<dbReference type="EMBL" id="JARXRM010000046">
    <property type="protein sequence ID" value="MDH5824982.1"/>
    <property type="molecule type" value="Genomic_DNA"/>
</dbReference>
<dbReference type="PANTHER" id="PTHR33221:SF15">
    <property type="entry name" value="HTH-TYPE TRANSCRIPTIONAL REGULATOR YWGB-RELATED"/>
    <property type="match status" value="1"/>
</dbReference>
<reference evidence="1 2" key="1">
    <citation type="submission" date="2023-04" db="EMBL/GenBank/DDBJ databases">
        <title>Luteimonas endophyticus RD2P54.</title>
        <authorList>
            <person name="Sun J.-Q."/>
        </authorList>
    </citation>
    <scope>NUCLEOTIDE SEQUENCE [LARGE SCALE GENOMIC DNA]</scope>
    <source>
        <strain evidence="1 2">RD2P54</strain>
    </source>
</reference>
<dbReference type="InterPro" id="IPR036390">
    <property type="entry name" value="WH_DNA-bd_sf"/>
</dbReference>
<dbReference type="RefSeq" id="WP_280576371.1">
    <property type="nucleotide sequence ID" value="NZ_JARXRM010000046.1"/>
</dbReference>
<dbReference type="Pfam" id="PF02082">
    <property type="entry name" value="Rrf2"/>
    <property type="match status" value="1"/>
</dbReference>
<comment type="caution">
    <text evidence="1">The sequence shown here is derived from an EMBL/GenBank/DDBJ whole genome shotgun (WGS) entry which is preliminary data.</text>
</comment>
<dbReference type="Gene3D" id="1.10.10.10">
    <property type="entry name" value="Winged helix-like DNA-binding domain superfamily/Winged helix DNA-binding domain"/>
    <property type="match status" value="1"/>
</dbReference>
<accession>A0ABT6JDS9</accession>
<sequence>MKRDSRLSAVLHALLHMAGHDGPMTSDALARCLGTNPVVVRRTMGLLREAGLVAAGRGPAGGWTITADLSTVTLRDLHQALGEPALFAVGHRSEHPACLVEQVVNAALTDAFDEAEALLMERFASVSLAQLAAEFARRHKAHKRRLANKRSTVA</sequence>